<dbReference type="InterPro" id="IPR015341">
    <property type="entry name" value="Glyco_hydro_38_cen"/>
</dbReference>
<evidence type="ECO:0000313" key="8">
    <source>
        <dbReference type="Proteomes" id="UP000886865"/>
    </source>
</evidence>
<dbReference type="SUPFAM" id="SSF74650">
    <property type="entry name" value="Galactose mutarotase-like"/>
    <property type="match status" value="1"/>
</dbReference>
<dbReference type="InterPro" id="IPR011682">
    <property type="entry name" value="Glyco_hydro_38_C"/>
</dbReference>
<keyword evidence="4" id="KW-0326">Glycosidase</keyword>
<dbReference type="InterPro" id="IPR011330">
    <property type="entry name" value="Glyco_hydro/deAcase_b/a-brl"/>
</dbReference>
<evidence type="ECO:0000256" key="4">
    <source>
        <dbReference type="ARBA" id="ARBA00023295"/>
    </source>
</evidence>
<feature type="coiled-coil region" evidence="5">
    <location>
        <begin position="181"/>
        <end position="235"/>
    </location>
</feature>
<dbReference type="GO" id="GO:0030246">
    <property type="term" value="F:carbohydrate binding"/>
    <property type="evidence" value="ECO:0007669"/>
    <property type="project" value="InterPro"/>
</dbReference>
<sequence length="753" mass="87221">MKKRVIAYLQTHWDREWYREKEEFNLRLLEVFDEVLEELKKGNAPCFYFDGQTSALIDYLKFRTENLELVKELIKEKKLFIGPFFVSADAFLVNLRCLIKNLECGIEYSKSLGCSDFIGYLPDIFGHSRGVFEVLEKFNIKNAIIWRGTGALKSEIKVRNIDTTRLVEGYFIDILHQNISAQNIAQQLENFLDKIAKYSSNTLILPLGGDHLAIIKNANEKIKQVNKYLKSYKIELSSPFDYFCSTDFSKAKTYEGEFLDNSQSNILGGVFSSRIYQKVQNAKLMHKISRIVEPLNYFLNLNYTKNIDFAYELILKNHAHDSIYGCSTDKVHKNVDMRFEKANEILEGLEKRIVRDFHKNTKKPHYIGVFNMSNFKSSGVVKVVSEYKIKNAQIISKTKGFCDSKLYDINQVPVTEDILTLYEQIIETDEQKPMSFKTQQAKKPVKSSFAGENYIENSYLKLSVDKGKISVLDKVKNTLFEDFLRIIDTKDSGDSYNYAPNSKPEIIRPYKTKIVENGQIRSVLRIFYKDLTLDVILDNKNKFFEFDTKINNKKKNHKLQAVFRLKNPICETFAQDSLGIVKRKCDPDYSLFENQPAVRPKELKTNSFPMLNFVYAQGIGVLGEGVNEYEIYKNELRIALLRSTGIISNPKCPSRSIPAGPPLLEPDLQCLGLQRLRFGLCFTSKKDKMFEYCEKFLNTQLVFVSDEKINENIFFENKKNHLFYGINSKNEGIFYNIKEEKISFIALAKEQKI</sequence>
<proteinExistence type="inferred from homology"/>
<gene>
    <name evidence="7" type="ORF">IAA86_07280</name>
</gene>
<evidence type="ECO:0000259" key="6">
    <source>
        <dbReference type="SMART" id="SM00872"/>
    </source>
</evidence>
<dbReference type="EMBL" id="DVJQ01000061">
    <property type="protein sequence ID" value="HIS74806.1"/>
    <property type="molecule type" value="Genomic_DNA"/>
</dbReference>
<dbReference type="PANTHER" id="PTHR46017:SF2">
    <property type="entry name" value="MANNOSYLGLYCERATE HYDROLASE"/>
    <property type="match status" value="1"/>
</dbReference>
<feature type="domain" description="Glycoside hydrolase family 38 central" evidence="6">
    <location>
        <begin position="265"/>
        <end position="339"/>
    </location>
</feature>
<dbReference type="SMART" id="SM00872">
    <property type="entry name" value="Alpha-mann_mid"/>
    <property type="match status" value="1"/>
</dbReference>
<dbReference type="GO" id="GO:0004559">
    <property type="term" value="F:alpha-mannosidase activity"/>
    <property type="evidence" value="ECO:0007669"/>
    <property type="project" value="InterPro"/>
</dbReference>
<reference evidence="7" key="1">
    <citation type="submission" date="2020-10" db="EMBL/GenBank/DDBJ databases">
        <authorList>
            <person name="Gilroy R."/>
        </authorList>
    </citation>
    <scope>NUCLEOTIDE SEQUENCE</scope>
    <source>
        <strain evidence="7">CHK152-2871</strain>
    </source>
</reference>
<dbReference type="Pfam" id="PF01074">
    <property type="entry name" value="Glyco_hydro_38N"/>
    <property type="match status" value="1"/>
</dbReference>
<dbReference type="Gene3D" id="2.70.98.30">
    <property type="entry name" value="Golgi alpha-mannosidase II, domain 4"/>
    <property type="match status" value="1"/>
</dbReference>
<dbReference type="Gene3D" id="3.20.110.10">
    <property type="entry name" value="Glycoside hydrolase 38, N terminal domain"/>
    <property type="match status" value="1"/>
</dbReference>
<protein>
    <recommendedName>
        <fullName evidence="6">Glycoside hydrolase family 38 central domain-containing protein</fullName>
    </recommendedName>
</protein>
<dbReference type="Proteomes" id="UP000886865">
    <property type="component" value="Unassembled WGS sequence"/>
</dbReference>
<dbReference type="InterPro" id="IPR011013">
    <property type="entry name" value="Gal_mutarotase_sf_dom"/>
</dbReference>
<name>A0A9D1FJ47_9BACT</name>
<dbReference type="GO" id="GO:0009313">
    <property type="term" value="P:oligosaccharide catabolic process"/>
    <property type="evidence" value="ECO:0007669"/>
    <property type="project" value="TreeGrafter"/>
</dbReference>
<dbReference type="PANTHER" id="PTHR46017">
    <property type="entry name" value="ALPHA-MANNOSIDASE 2C1"/>
    <property type="match status" value="1"/>
</dbReference>
<dbReference type="AlphaFoldDB" id="A0A9D1FJ47"/>
<evidence type="ECO:0000256" key="3">
    <source>
        <dbReference type="ARBA" id="ARBA00022801"/>
    </source>
</evidence>
<dbReference type="Pfam" id="PF07748">
    <property type="entry name" value="Glyco_hydro_38C"/>
    <property type="match status" value="1"/>
</dbReference>
<keyword evidence="5" id="KW-0175">Coiled coil</keyword>
<dbReference type="Gene3D" id="1.20.1270.50">
    <property type="entry name" value="Glycoside hydrolase family 38, central domain"/>
    <property type="match status" value="1"/>
</dbReference>
<evidence type="ECO:0000256" key="1">
    <source>
        <dbReference type="ARBA" id="ARBA00009792"/>
    </source>
</evidence>
<keyword evidence="2" id="KW-0479">Metal-binding</keyword>
<keyword evidence="3" id="KW-0378">Hydrolase</keyword>
<dbReference type="Pfam" id="PF09261">
    <property type="entry name" value="Alpha-mann_mid"/>
    <property type="match status" value="1"/>
</dbReference>
<evidence type="ECO:0000313" key="7">
    <source>
        <dbReference type="EMBL" id="HIS74806.1"/>
    </source>
</evidence>
<dbReference type="GO" id="GO:0046872">
    <property type="term" value="F:metal ion binding"/>
    <property type="evidence" value="ECO:0007669"/>
    <property type="project" value="UniProtKB-KW"/>
</dbReference>
<accession>A0A9D1FJ47</accession>
<comment type="caution">
    <text evidence="7">The sequence shown here is derived from an EMBL/GenBank/DDBJ whole genome shotgun (WGS) entry which is preliminary data.</text>
</comment>
<comment type="similarity">
    <text evidence="1">Belongs to the glycosyl hydrolase 38 family.</text>
</comment>
<dbReference type="InterPro" id="IPR000602">
    <property type="entry name" value="Glyco_hydro_38_N"/>
</dbReference>
<evidence type="ECO:0000256" key="2">
    <source>
        <dbReference type="ARBA" id="ARBA00022723"/>
    </source>
</evidence>
<dbReference type="InterPro" id="IPR037094">
    <property type="entry name" value="Glyco_hydro_38_cen_sf"/>
</dbReference>
<dbReference type="SUPFAM" id="SSF88688">
    <property type="entry name" value="Families 57/38 glycoside transferase middle domain"/>
    <property type="match status" value="1"/>
</dbReference>
<dbReference type="InterPro" id="IPR027291">
    <property type="entry name" value="Glyco_hydro_38_N_sf"/>
</dbReference>
<organism evidence="7 8">
    <name type="scientific">Candidatus Galligastranaerophilus intestinavium</name>
    <dbReference type="NCBI Taxonomy" id="2840836"/>
    <lineage>
        <taxon>Bacteria</taxon>
        <taxon>Candidatus Galligastranaerophilus</taxon>
    </lineage>
</organism>
<dbReference type="InterPro" id="IPR028995">
    <property type="entry name" value="Glyco_hydro_57/38_cen_sf"/>
</dbReference>
<dbReference type="GO" id="GO:0006013">
    <property type="term" value="P:mannose metabolic process"/>
    <property type="evidence" value="ECO:0007669"/>
    <property type="project" value="InterPro"/>
</dbReference>
<reference evidence="7" key="2">
    <citation type="journal article" date="2021" name="PeerJ">
        <title>Extensive microbial diversity within the chicken gut microbiome revealed by metagenomics and culture.</title>
        <authorList>
            <person name="Gilroy R."/>
            <person name="Ravi A."/>
            <person name="Getino M."/>
            <person name="Pursley I."/>
            <person name="Horton D.L."/>
            <person name="Alikhan N.F."/>
            <person name="Baker D."/>
            <person name="Gharbi K."/>
            <person name="Hall N."/>
            <person name="Watson M."/>
            <person name="Adriaenssens E.M."/>
            <person name="Foster-Nyarko E."/>
            <person name="Jarju S."/>
            <person name="Secka A."/>
            <person name="Antonio M."/>
            <person name="Oren A."/>
            <person name="Chaudhuri R.R."/>
            <person name="La Ragione R."/>
            <person name="Hildebrand F."/>
            <person name="Pallen M.J."/>
        </authorList>
    </citation>
    <scope>NUCLEOTIDE SEQUENCE</scope>
    <source>
        <strain evidence="7">CHK152-2871</strain>
    </source>
</reference>
<dbReference type="SUPFAM" id="SSF88713">
    <property type="entry name" value="Glycoside hydrolase/deacetylase"/>
    <property type="match status" value="1"/>
</dbReference>
<evidence type="ECO:0000256" key="5">
    <source>
        <dbReference type="SAM" id="Coils"/>
    </source>
</evidence>